<feature type="compositionally biased region" description="Basic and acidic residues" evidence="1">
    <location>
        <begin position="7"/>
        <end position="20"/>
    </location>
</feature>
<evidence type="ECO:0000313" key="2">
    <source>
        <dbReference type="EMBL" id="KAF2190611.1"/>
    </source>
</evidence>
<evidence type="ECO:0000256" key="1">
    <source>
        <dbReference type="SAM" id="MobiDB-lite"/>
    </source>
</evidence>
<reference evidence="2" key="1">
    <citation type="journal article" date="2020" name="Stud. Mycol.">
        <title>101 Dothideomycetes genomes: a test case for predicting lifestyles and emergence of pathogens.</title>
        <authorList>
            <person name="Haridas S."/>
            <person name="Albert R."/>
            <person name="Binder M."/>
            <person name="Bloem J."/>
            <person name="Labutti K."/>
            <person name="Salamov A."/>
            <person name="Andreopoulos B."/>
            <person name="Baker S."/>
            <person name="Barry K."/>
            <person name="Bills G."/>
            <person name="Bluhm B."/>
            <person name="Cannon C."/>
            <person name="Castanera R."/>
            <person name="Culley D."/>
            <person name="Daum C."/>
            <person name="Ezra D."/>
            <person name="Gonzalez J."/>
            <person name="Henrissat B."/>
            <person name="Kuo A."/>
            <person name="Liang C."/>
            <person name="Lipzen A."/>
            <person name="Lutzoni F."/>
            <person name="Magnuson J."/>
            <person name="Mondo S."/>
            <person name="Nolan M."/>
            <person name="Ohm R."/>
            <person name="Pangilinan J."/>
            <person name="Park H.-J."/>
            <person name="Ramirez L."/>
            <person name="Alfaro M."/>
            <person name="Sun H."/>
            <person name="Tritt A."/>
            <person name="Yoshinaga Y."/>
            <person name="Zwiers L.-H."/>
            <person name="Turgeon B."/>
            <person name="Goodwin S."/>
            <person name="Spatafora J."/>
            <person name="Crous P."/>
            <person name="Grigoriev I."/>
        </authorList>
    </citation>
    <scope>NUCLEOTIDE SEQUENCE</scope>
    <source>
        <strain evidence="2">CBS 207.26</strain>
    </source>
</reference>
<protein>
    <submittedName>
        <fullName evidence="2">Uncharacterized protein</fullName>
    </submittedName>
</protein>
<proteinExistence type="predicted"/>
<dbReference type="AlphaFoldDB" id="A0A6A6EGF9"/>
<dbReference type="EMBL" id="ML994618">
    <property type="protein sequence ID" value="KAF2190611.1"/>
    <property type="molecule type" value="Genomic_DNA"/>
</dbReference>
<name>A0A6A6EGF9_9PEZI</name>
<sequence length="105" mass="12215">MSIELLRTPERPSKHHPIDTHRREKYFHALANRQSGEHMSDIATQCGISTWQGYNLRKELNDLGHPNGIHRVRKLKAEKKSSKLKSLFQILQETPDKMCKDTNLV</sequence>
<organism evidence="2 3">
    <name type="scientific">Zopfia rhizophila CBS 207.26</name>
    <dbReference type="NCBI Taxonomy" id="1314779"/>
    <lineage>
        <taxon>Eukaryota</taxon>
        <taxon>Fungi</taxon>
        <taxon>Dikarya</taxon>
        <taxon>Ascomycota</taxon>
        <taxon>Pezizomycotina</taxon>
        <taxon>Dothideomycetes</taxon>
        <taxon>Dothideomycetes incertae sedis</taxon>
        <taxon>Zopfiaceae</taxon>
        <taxon>Zopfia</taxon>
    </lineage>
</organism>
<accession>A0A6A6EGF9</accession>
<dbReference type="Proteomes" id="UP000800200">
    <property type="component" value="Unassembled WGS sequence"/>
</dbReference>
<feature type="region of interest" description="Disordered" evidence="1">
    <location>
        <begin position="1"/>
        <end position="20"/>
    </location>
</feature>
<evidence type="ECO:0000313" key="3">
    <source>
        <dbReference type="Proteomes" id="UP000800200"/>
    </source>
</evidence>
<keyword evidence="3" id="KW-1185">Reference proteome</keyword>
<gene>
    <name evidence="2" type="ORF">K469DRAFT_697852</name>
</gene>